<gene>
    <name evidence="3" type="ORF">D7004_04365</name>
</gene>
<evidence type="ECO:0000256" key="1">
    <source>
        <dbReference type="SAM" id="SignalP"/>
    </source>
</evidence>
<dbReference type="PANTHER" id="PTHR21666:SF268">
    <property type="entry name" value="PEPTIDASE M23 DOMAIN-CONTAINING PROTEIN"/>
    <property type="match status" value="1"/>
</dbReference>
<protein>
    <recommendedName>
        <fullName evidence="2">M23ase beta-sheet core domain-containing protein</fullName>
    </recommendedName>
</protein>
<feature type="chain" id="PRO_5018076386" description="M23ase beta-sheet core domain-containing protein" evidence="1">
    <location>
        <begin position="19"/>
        <end position="436"/>
    </location>
</feature>
<feature type="signal peptide" evidence="1">
    <location>
        <begin position="1"/>
        <end position="18"/>
    </location>
</feature>
<dbReference type="EMBL" id="RBEE01000005">
    <property type="protein sequence ID" value="RNL55550.1"/>
    <property type="molecule type" value="Genomic_DNA"/>
</dbReference>
<dbReference type="RefSeq" id="WP_123204655.1">
    <property type="nucleotide sequence ID" value="NZ_RBEE01000005.1"/>
</dbReference>
<dbReference type="Pfam" id="PF01551">
    <property type="entry name" value="Peptidase_M23"/>
    <property type="match status" value="1"/>
</dbReference>
<dbReference type="OrthoDB" id="9810477at2"/>
<dbReference type="InterPro" id="IPR050570">
    <property type="entry name" value="Cell_wall_metabolism_enzyme"/>
</dbReference>
<dbReference type="SUPFAM" id="SSF51261">
    <property type="entry name" value="Duplicated hybrid motif"/>
    <property type="match status" value="1"/>
</dbReference>
<dbReference type="GO" id="GO:0004222">
    <property type="term" value="F:metalloendopeptidase activity"/>
    <property type="evidence" value="ECO:0007669"/>
    <property type="project" value="TreeGrafter"/>
</dbReference>
<organism evidence="3 4">
    <name type="scientific">Pedobacter jejuensis</name>
    <dbReference type="NCBI Taxonomy" id="1268550"/>
    <lineage>
        <taxon>Bacteria</taxon>
        <taxon>Pseudomonadati</taxon>
        <taxon>Bacteroidota</taxon>
        <taxon>Sphingobacteriia</taxon>
        <taxon>Sphingobacteriales</taxon>
        <taxon>Sphingobacteriaceae</taxon>
        <taxon>Pedobacter</taxon>
    </lineage>
</organism>
<dbReference type="Gene3D" id="2.60.120.380">
    <property type="match status" value="1"/>
</dbReference>
<name>A0A3N0C0K4_9SPHI</name>
<dbReference type="PANTHER" id="PTHR21666">
    <property type="entry name" value="PEPTIDASE-RELATED"/>
    <property type="match status" value="1"/>
</dbReference>
<keyword evidence="4" id="KW-1185">Reference proteome</keyword>
<reference evidence="3 4" key="1">
    <citation type="submission" date="2018-10" db="EMBL/GenBank/DDBJ databases">
        <title>Genome sequencing of Pedobacter jejuensis TNB23.</title>
        <authorList>
            <person name="Cho Y.-J."/>
            <person name="Cho A."/>
            <person name="Kim O.-S."/>
        </authorList>
    </citation>
    <scope>NUCLEOTIDE SEQUENCE [LARGE SCALE GENOMIC DNA]</scope>
    <source>
        <strain evidence="3 4">TNB23</strain>
    </source>
</reference>
<accession>A0A3N0C0K4</accession>
<dbReference type="InterPro" id="IPR011055">
    <property type="entry name" value="Dup_hybrid_motif"/>
</dbReference>
<dbReference type="Gene3D" id="2.70.70.10">
    <property type="entry name" value="Glucose Permease (Domain IIA)"/>
    <property type="match status" value="1"/>
</dbReference>
<feature type="domain" description="M23ase beta-sheet core" evidence="2">
    <location>
        <begin position="196"/>
        <end position="293"/>
    </location>
</feature>
<dbReference type="PROSITE" id="PS51257">
    <property type="entry name" value="PROKAR_LIPOPROTEIN"/>
    <property type="match status" value="1"/>
</dbReference>
<dbReference type="InterPro" id="IPR016047">
    <property type="entry name" value="M23ase_b-sheet_dom"/>
</dbReference>
<proteinExistence type="predicted"/>
<dbReference type="Proteomes" id="UP000274046">
    <property type="component" value="Unassembled WGS sequence"/>
</dbReference>
<sequence>MRLIQLTCLFLIATFLSCKTGSVNLFKAASPHETYQRKLITAGLEKTALGSAWINASTLSMQKALKINLPYKETGYFSAEKANATAYKFSVTRGAKINISLNKKPENGAAIYLDVWRLPVDGEAKLLASADTLGNDIQIDVDESGDYLIRLQPELLRSAEYTLELTSGPSLGFPTKTGRANIGSYWGDGRDKNNRKHEGVDIFGAFRSPVVATSNGTVTRVNENNLGGKVIWFKPSGKDYTLYYAHLDEQIAKEGAQVLAGDTLGLMGNTGNARTTPPHLHFGIYTFGGAIDPLPFINPTIKTPPNVAAPLSNLNKTLKTSGKANLLDGNTTNASKLTQLQTGTIVNVNSANGNYYKVTLPDGNIGFIKSAELTQISKQNKKIKVTNTSTAIYDNPDALAPIKGNLQAGINVNVSGNFGDYNLIIDEESNTGWIKK</sequence>
<comment type="caution">
    <text evidence="3">The sequence shown here is derived from an EMBL/GenBank/DDBJ whole genome shotgun (WGS) entry which is preliminary data.</text>
</comment>
<dbReference type="AlphaFoldDB" id="A0A3N0C0K4"/>
<evidence type="ECO:0000259" key="2">
    <source>
        <dbReference type="Pfam" id="PF01551"/>
    </source>
</evidence>
<evidence type="ECO:0000313" key="4">
    <source>
        <dbReference type="Proteomes" id="UP000274046"/>
    </source>
</evidence>
<keyword evidence="1" id="KW-0732">Signal</keyword>
<evidence type="ECO:0000313" key="3">
    <source>
        <dbReference type="EMBL" id="RNL55550.1"/>
    </source>
</evidence>
<dbReference type="CDD" id="cd12797">
    <property type="entry name" value="M23_peptidase"/>
    <property type="match status" value="1"/>
</dbReference>
<dbReference type="Gene3D" id="2.30.30.40">
    <property type="entry name" value="SH3 Domains"/>
    <property type="match status" value="1"/>
</dbReference>